<dbReference type="Proteomes" id="UP000631300">
    <property type="component" value="Unassembled WGS sequence"/>
</dbReference>
<accession>A0A918JBD6</accession>
<comment type="caution">
    <text evidence="1">The sequence shown here is derived from an EMBL/GenBank/DDBJ whole genome shotgun (WGS) entry which is preliminary data.</text>
</comment>
<reference evidence="1" key="2">
    <citation type="submission" date="2020-09" db="EMBL/GenBank/DDBJ databases">
        <authorList>
            <person name="Sun Q."/>
            <person name="Kim S."/>
        </authorList>
    </citation>
    <scope>NUCLEOTIDE SEQUENCE</scope>
    <source>
        <strain evidence="1">KCTC 22164</strain>
    </source>
</reference>
<dbReference type="EMBL" id="BMXP01000001">
    <property type="protein sequence ID" value="GGW72570.1"/>
    <property type="molecule type" value="Genomic_DNA"/>
</dbReference>
<evidence type="ECO:0000313" key="1">
    <source>
        <dbReference type="EMBL" id="GGW72570.1"/>
    </source>
</evidence>
<sequence>MNLSQDYNISAISRLFSSSVVKELARKGKSPLFARLISEAGGISQKSHGNVADAFEDAFSILKKKDNRHEYVYKSALTQNVLLGRHSLNTASMLTEFRVGDCKADVVILNGTGTVYEIKSERDSLTRLTKQVSAYRNVFAKVYVITGENHLDAVLNSVPEDVGINVLTSGHNISEVRRAQELPERTCSSAIFDSLRINEAKLILNKASVECPDVPNTEQYAVYKEAFSKLSSTEAHKGLVEVLKKTRSLLPLKQVVDNLPLSLRSAALTTPIRKSDQQRLIDAVNTPLDEALQWM</sequence>
<evidence type="ECO:0008006" key="3">
    <source>
        <dbReference type="Google" id="ProtNLM"/>
    </source>
</evidence>
<dbReference type="InterPro" id="IPR047729">
    <property type="entry name" value="Sce7726-like"/>
</dbReference>
<organism evidence="1 2">
    <name type="scientific">Alteromonas halophila</name>
    <dbReference type="NCBI Taxonomy" id="516698"/>
    <lineage>
        <taxon>Bacteria</taxon>
        <taxon>Pseudomonadati</taxon>
        <taxon>Pseudomonadota</taxon>
        <taxon>Gammaproteobacteria</taxon>
        <taxon>Alteromonadales</taxon>
        <taxon>Alteromonadaceae</taxon>
        <taxon>Alteromonas/Salinimonas group</taxon>
        <taxon>Alteromonas</taxon>
    </lineage>
</organism>
<reference evidence="1" key="1">
    <citation type="journal article" date="2014" name="Int. J. Syst. Evol. Microbiol.">
        <title>Complete genome sequence of Corynebacterium casei LMG S-19264T (=DSM 44701T), isolated from a smear-ripened cheese.</title>
        <authorList>
            <consortium name="US DOE Joint Genome Institute (JGI-PGF)"/>
            <person name="Walter F."/>
            <person name="Albersmeier A."/>
            <person name="Kalinowski J."/>
            <person name="Ruckert C."/>
        </authorList>
    </citation>
    <scope>NUCLEOTIDE SEQUENCE</scope>
    <source>
        <strain evidence="1">KCTC 22164</strain>
    </source>
</reference>
<keyword evidence="2" id="KW-1185">Reference proteome</keyword>
<evidence type="ECO:0000313" key="2">
    <source>
        <dbReference type="Proteomes" id="UP000631300"/>
    </source>
</evidence>
<dbReference type="NCBIfam" id="NF033832">
    <property type="entry name" value="sce7726_fam"/>
    <property type="match status" value="1"/>
</dbReference>
<dbReference type="AlphaFoldDB" id="A0A918JBD6"/>
<dbReference type="RefSeq" id="WP_189403042.1">
    <property type="nucleotide sequence ID" value="NZ_BMXP01000001.1"/>
</dbReference>
<proteinExistence type="predicted"/>
<gene>
    <name evidence="1" type="ORF">GCM10007391_00010</name>
</gene>
<protein>
    <recommendedName>
        <fullName evidence="3">Sce7726 family protein</fullName>
    </recommendedName>
</protein>
<name>A0A918JBD6_9ALTE</name>